<keyword evidence="6" id="KW-0547">Nucleotide-binding</keyword>
<dbReference type="SUPFAM" id="SSF52402">
    <property type="entry name" value="Adenine nucleotide alpha hydrolases-like"/>
    <property type="match status" value="1"/>
</dbReference>
<evidence type="ECO:0000313" key="11">
    <source>
        <dbReference type="Proteomes" id="UP000798808"/>
    </source>
</evidence>
<dbReference type="InterPro" id="IPR048267">
    <property type="entry name" value="Arginosuc_syn_N"/>
</dbReference>
<dbReference type="InterPro" id="IPR023434">
    <property type="entry name" value="Arginosuc_synth_type_1_subfam"/>
</dbReference>
<evidence type="ECO:0000259" key="9">
    <source>
        <dbReference type="Pfam" id="PF20979"/>
    </source>
</evidence>
<evidence type="ECO:0000256" key="6">
    <source>
        <dbReference type="ARBA" id="ARBA00022741"/>
    </source>
</evidence>
<dbReference type="Gene3D" id="3.90.1260.10">
    <property type="entry name" value="Argininosuccinate synthetase, chain A, domain 2"/>
    <property type="match status" value="1"/>
</dbReference>
<evidence type="ECO:0000256" key="2">
    <source>
        <dbReference type="ARBA" id="ARBA00012286"/>
    </source>
</evidence>
<proteinExistence type="predicted"/>
<evidence type="ECO:0000256" key="4">
    <source>
        <dbReference type="ARBA" id="ARBA00022598"/>
    </source>
</evidence>
<dbReference type="PROSITE" id="PS00564">
    <property type="entry name" value="ARGININOSUCCIN_SYN_1"/>
    <property type="match status" value="1"/>
</dbReference>
<dbReference type="InterPro" id="IPR018223">
    <property type="entry name" value="Arginosuc_synth_CS"/>
</dbReference>
<evidence type="ECO:0000256" key="1">
    <source>
        <dbReference type="ARBA" id="ARBA00004967"/>
    </source>
</evidence>
<dbReference type="InterPro" id="IPR014729">
    <property type="entry name" value="Rossmann-like_a/b/a_fold"/>
</dbReference>
<evidence type="ECO:0000256" key="5">
    <source>
        <dbReference type="ARBA" id="ARBA00022605"/>
    </source>
</evidence>
<reference evidence="10 11" key="1">
    <citation type="submission" date="2019-02" db="EMBL/GenBank/DDBJ databases">
        <authorList>
            <person name="Goldberg S.R."/>
            <person name="Haltli B.A."/>
            <person name="Correa H."/>
            <person name="Russell K.G."/>
        </authorList>
    </citation>
    <scope>NUCLEOTIDE SEQUENCE [LARGE SCALE GENOMIC DNA]</scope>
    <source>
        <strain evidence="10 11">JCM 16186</strain>
    </source>
</reference>
<sequence length="405" mass="45313">MAVKNIVVLAFSGGLDTSYCVKYLKHDLNFEVHSVLVNTGGFSQEELKAVEDHAYKLGVAKHETVDVVDEFYEKAIKYLIFGNVLKNNTYPLSVSAERVFQAIAIAEYAQKVNAQHIAHGSTGAGNDQVRFDLVFNIMVPNAQIITPIRDQQLSRQAEIDYLKAHGVEMNWEKAKYSINKGLWGTSVGGAETLTSKEALPEQAYPSQLKKEEPVQVTLGFEKGEITSIDGESVKPVDAIIKLNEMGNAYAIGRDIHVGDTIIGIKGRVGFEAAAPLMLIKAHHLLEKHVLTKWQQHWKEQLASWYGMMMHEGQYLDPVMRNIEKFIEDTQENVTGKVYVKLAPYHFQVTGIESEHDLMNSKFGHYGEMNSGWTGEDVKGFTKILANQTKIYYAVNKQTEVEADAT</sequence>
<accession>A0ABW9RS14</accession>
<evidence type="ECO:0000256" key="7">
    <source>
        <dbReference type="ARBA" id="ARBA00022840"/>
    </source>
</evidence>
<feature type="domain" description="Arginosuccinate synthase C-terminal" evidence="9">
    <location>
        <begin position="176"/>
        <end position="391"/>
    </location>
</feature>
<dbReference type="RefSeq" id="WP_155173731.1">
    <property type="nucleotide sequence ID" value="NZ_BAAAFL010000015.1"/>
</dbReference>
<comment type="caution">
    <text evidence="10">The sequence shown here is derived from an EMBL/GenBank/DDBJ whole genome shotgun (WGS) entry which is preliminary data.</text>
</comment>
<dbReference type="EC" id="6.3.4.5" evidence="2"/>
<organism evidence="10 11">
    <name type="scientific">Fulvivirga kasyanovii</name>
    <dbReference type="NCBI Taxonomy" id="396812"/>
    <lineage>
        <taxon>Bacteria</taxon>
        <taxon>Pseudomonadati</taxon>
        <taxon>Bacteroidota</taxon>
        <taxon>Cytophagia</taxon>
        <taxon>Cytophagales</taxon>
        <taxon>Fulvivirgaceae</taxon>
        <taxon>Fulvivirga</taxon>
    </lineage>
</organism>
<dbReference type="CDD" id="cd01999">
    <property type="entry name" value="ASS"/>
    <property type="match status" value="1"/>
</dbReference>
<evidence type="ECO:0000256" key="3">
    <source>
        <dbReference type="ARBA" id="ARBA00022571"/>
    </source>
</evidence>
<dbReference type="InterPro" id="IPR048268">
    <property type="entry name" value="Arginosuc_syn_C"/>
</dbReference>
<protein>
    <recommendedName>
        <fullName evidence="2">argininosuccinate synthase</fullName>
        <ecNumber evidence="2">6.3.4.5</ecNumber>
    </recommendedName>
</protein>
<dbReference type="SUPFAM" id="SSF69864">
    <property type="entry name" value="Argininosuccinate synthetase, C-terminal domain"/>
    <property type="match status" value="1"/>
</dbReference>
<dbReference type="PANTHER" id="PTHR11587:SF2">
    <property type="entry name" value="ARGININOSUCCINATE SYNTHASE"/>
    <property type="match status" value="1"/>
</dbReference>
<keyword evidence="3" id="KW-0055">Arginine biosynthesis</keyword>
<dbReference type="Proteomes" id="UP000798808">
    <property type="component" value="Unassembled WGS sequence"/>
</dbReference>
<keyword evidence="7" id="KW-0067">ATP-binding</keyword>
<feature type="domain" description="Arginosuccinate synthase-like N-terminal" evidence="8">
    <location>
        <begin position="7"/>
        <end position="168"/>
    </location>
</feature>
<gene>
    <name evidence="10" type="primary">argG</name>
    <name evidence="10" type="ORF">E1163_17335</name>
</gene>
<name>A0ABW9RS14_9BACT</name>
<dbReference type="GO" id="GO:0004055">
    <property type="term" value="F:argininosuccinate synthase activity"/>
    <property type="evidence" value="ECO:0007669"/>
    <property type="project" value="UniProtKB-EC"/>
</dbReference>
<dbReference type="Pfam" id="PF20979">
    <property type="entry name" value="Arginosuc_syn_C"/>
    <property type="match status" value="1"/>
</dbReference>
<comment type="pathway">
    <text evidence="1">Amino-acid biosynthesis; L-arginine biosynthesis; L-arginine from L-ornithine and carbamoyl phosphate: step 2/3.</text>
</comment>
<dbReference type="Gene3D" id="3.40.50.620">
    <property type="entry name" value="HUPs"/>
    <property type="match status" value="1"/>
</dbReference>
<dbReference type="InterPro" id="IPR001518">
    <property type="entry name" value="Arginosuc_synth"/>
</dbReference>
<dbReference type="Pfam" id="PF00764">
    <property type="entry name" value="Arginosuc_synth"/>
    <property type="match status" value="1"/>
</dbReference>
<evidence type="ECO:0000259" key="8">
    <source>
        <dbReference type="Pfam" id="PF00764"/>
    </source>
</evidence>
<dbReference type="EMBL" id="SMLW01000595">
    <property type="protein sequence ID" value="MTI26721.1"/>
    <property type="molecule type" value="Genomic_DNA"/>
</dbReference>
<dbReference type="PANTHER" id="PTHR11587">
    <property type="entry name" value="ARGININOSUCCINATE SYNTHASE"/>
    <property type="match status" value="1"/>
</dbReference>
<keyword evidence="5" id="KW-0028">Amino-acid biosynthesis</keyword>
<evidence type="ECO:0000313" key="10">
    <source>
        <dbReference type="EMBL" id="MTI26721.1"/>
    </source>
</evidence>
<dbReference type="InterPro" id="IPR024074">
    <property type="entry name" value="AS_cat/multimer_dom_body"/>
</dbReference>
<keyword evidence="11" id="KW-1185">Reference proteome</keyword>
<keyword evidence="4 10" id="KW-0436">Ligase</keyword>
<dbReference type="NCBIfam" id="TIGR00032">
    <property type="entry name" value="argG"/>
    <property type="match status" value="1"/>
</dbReference>